<comment type="subcellular location">
    <subcellularLocation>
        <location evidence="1">Cell membrane</location>
        <topology evidence="1">Multi-pass membrane protein</topology>
    </subcellularLocation>
</comment>
<evidence type="ECO:0000256" key="2">
    <source>
        <dbReference type="ARBA" id="ARBA00022475"/>
    </source>
</evidence>
<dbReference type="EMBL" id="LJIJ01001706">
    <property type="protein sequence ID" value="ODM91002.1"/>
    <property type="molecule type" value="Genomic_DNA"/>
</dbReference>
<dbReference type="OMA" id="YWISIIL"/>
<keyword evidence="2" id="KW-1003">Cell membrane</keyword>
<dbReference type="GO" id="GO:0005886">
    <property type="term" value="C:plasma membrane"/>
    <property type="evidence" value="ECO:0007669"/>
    <property type="project" value="UniProtKB-SubCell"/>
</dbReference>
<evidence type="ECO:0000259" key="7">
    <source>
        <dbReference type="Pfam" id="PF12698"/>
    </source>
</evidence>
<feature type="transmembrane region" description="Helical" evidence="6">
    <location>
        <begin position="375"/>
        <end position="397"/>
    </location>
</feature>
<protein>
    <submittedName>
        <fullName evidence="8">ABC transporter G family member 20</fullName>
    </submittedName>
</protein>
<dbReference type="GO" id="GO:0140359">
    <property type="term" value="F:ABC-type transporter activity"/>
    <property type="evidence" value="ECO:0007669"/>
    <property type="project" value="InterPro"/>
</dbReference>
<dbReference type="Pfam" id="PF12698">
    <property type="entry name" value="ABC2_membrane_3"/>
    <property type="match status" value="1"/>
</dbReference>
<keyword evidence="9" id="KW-1185">Reference proteome</keyword>
<dbReference type="PANTHER" id="PTHR30294">
    <property type="entry name" value="MEMBRANE COMPONENT OF ABC TRANSPORTER YHHJ-RELATED"/>
    <property type="match status" value="1"/>
</dbReference>
<feature type="transmembrane region" description="Helical" evidence="6">
    <location>
        <begin position="441"/>
        <end position="460"/>
    </location>
</feature>
<dbReference type="Proteomes" id="UP000094527">
    <property type="component" value="Unassembled WGS sequence"/>
</dbReference>
<organism evidence="8 9">
    <name type="scientific">Orchesella cincta</name>
    <name type="common">Springtail</name>
    <name type="synonym">Podura cincta</name>
    <dbReference type="NCBI Taxonomy" id="48709"/>
    <lineage>
        <taxon>Eukaryota</taxon>
        <taxon>Metazoa</taxon>
        <taxon>Ecdysozoa</taxon>
        <taxon>Arthropoda</taxon>
        <taxon>Hexapoda</taxon>
        <taxon>Collembola</taxon>
        <taxon>Entomobryomorpha</taxon>
        <taxon>Entomobryoidea</taxon>
        <taxon>Orchesellidae</taxon>
        <taxon>Orchesellinae</taxon>
        <taxon>Orchesella</taxon>
    </lineage>
</organism>
<dbReference type="SUPFAM" id="SSF52540">
    <property type="entry name" value="P-loop containing nucleoside triphosphate hydrolases"/>
    <property type="match status" value="1"/>
</dbReference>
<comment type="caution">
    <text evidence="8">The sequence shown here is derived from an EMBL/GenBank/DDBJ whole genome shotgun (WGS) entry which is preliminary data.</text>
</comment>
<accession>A0A1D2MDK5</accession>
<dbReference type="Gene3D" id="3.40.50.300">
    <property type="entry name" value="P-loop containing nucleotide triphosphate hydrolases"/>
    <property type="match status" value="1"/>
</dbReference>
<keyword evidence="4 6" id="KW-1133">Transmembrane helix</keyword>
<evidence type="ECO:0000313" key="9">
    <source>
        <dbReference type="Proteomes" id="UP000094527"/>
    </source>
</evidence>
<evidence type="ECO:0000256" key="1">
    <source>
        <dbReference type="ARBA" id="ARBA00004651"/>
    </source>
</evidence>
<feature type="transmembrane region" description="Helical" evidence="6">
    <location>
        <begin position="331"/>
        <end position="355"/>
    </location>
</feature>
<dbReference type="STRING" id="48709.A0A1D2MDK5"/>
<dbReference type="AlphaFoldDB" id="A0A1D2MDK5"/>
<evidence type="ECO:0000256" key="4">
    <source>
        <dbReference type="ARBA" id="ARBA00022989"/>
    </source>
</evidence>
<proteinExistence type="predicted"/>
<dbReference type="PANTHER" id="PTHR30294:SF38">
    <property type="entry name" value="TRANSPORT PERMEASE PROTEIN"/>
    <property type="match status" value="1"/>
</dbReference>
<feature type="transmembrane region" description="Helical" evidence="6">
    <location>
        <begin position="145"/>
        <end position="166"/>
    </location>
</feature>
<dbReference type="InterPro" id="IPR027417">
    <property type="entry name" value="P-loop_NTPase"/>
</dbReference>
<dbReference type="OrthoDB" id="10255969at2759"/>
<evidence type="ECO:0000256" key="5">
    <source>
        <dbReference type="ARBA" id="ARBA00023136"/>
    </source>
</evidence>
<evidence type="ECO:0000313" key="8">
    <source>
        <dbReference type="EMBL" id="ODM91002.1"/>
    </source>
</evidence>
<keyword evidence="5 6" id="KW-0472">Membrane</keyword>
<evidence type="ECO:0000256" key="3">
    <source>
        <dbReference type="ARBA" id="ARBA00022692"/>
    </source>
</evidence>
<reference evidence="8 9" key="1">
    <citation type="journal article" date="2016" name="Genome Biol. Evol.">
        <title>Gene Family Evolution Reflects Adaptation to Soil Environmental Stressors in the Genome of the Collembolan Orchesella cincta.</title>
        <authorList>
            <person name="Faddeeva-Vakhrusheva A."/>
            <person name="Derks M.F."/>
            <person name="Anvar S.Y."/>
            <person name="Agamennone V."/>
            <person name="Suring W."/>
            <person name="Smit S."/>
            <person name="van Straalen N.M."/>
            <person name="Roelofs D."/>
        </authorList>
    </citation>
    <scope>NUCLEOTIDE SEQUENCE [LARGE SCALE GENOMIC DNA]</scope>
    <source>
        <tissue evidence="8">Mixed pool</tissue>
    </source>
</reference>
<feature type="transmembrane region" description="Helical" evidence="6">
    <location>
        <begin position="409"/>
        <end position="434"/>
    </location>
</feature>
<feature type="transmembrane region" description="Helical" evidence="6">
    <location>
        <begin position="500"/>
        <end position="521"/>
    </location>
</feature>
<keyword evidence="3 6" id="KW-0812">Transmembrane</keyword>
<evidence type="ECO:0000256" key="6">
    <source>
        <dbReference type="SAM" id="Phobius"/>
    </source>
</evidence>
<dbReference type="InterPro" id="IPR013525">
    <property type="entry name" value="ABC2_TM"/>
</dbReference>
<dbReference type="InterPro" id="IPR051449">
    <property type="entry name" value="ABC-2_transporter_component"/>
</dbReference>
<name>A0A1D2MDK5_ORCCI</name>
<sequence>MFISSIWKYLRQLATENKTTVLITTHYIEETRQSDMIGVMRNGKILEEKNPDVLLQQYNQEFLEDVVLTLCHNDDYAGDEYNTPVTSSTEDSFPAILHADEVDEKANLETNVEISRVRNESWLKTTYSHVNALVSKTATLYIRNFVFLLFSFMFPISQVLVVAFTIGNKPDDPRFGIVNYDSLHDNCSFALQIENCSAVGLSCKFLSKLKDNEIALINYPSEEIALENVAQGNVGGYVTFSKNFSSSYYLMQEYNDFGENVDDAFAHMIKVKMDMSNRMVTQFYQQLLIRVYEEFASEYKESCDHNKRVGEFPMRVAEPIFGSKDADFRQFILISTIIMTVYFFPMISSSFWFIFDKRRGTQGRAIVAGVKTWEIMLSSYIIECPITIFQIVSSLLVSVYLCDVHVSGSILLAFALCMLVGFCGVSMGFMIATLCNEETQVGISVMGLFMPTFFLCGLIWTPEAMHIVVQYITMFIPCTLPAESLRSIVSRGGGLLHPNVWPGFLIMIIYGALYWISIILIHQYRDGNIGLKKPKKTYNGLQPDKLTTVS</sequence>
<feature type="domain" description="ABC-2 type transporter transmembrane" evidence="7">
    <location>
        <begin position="147"/>
        <end position="516"/>
    </location>
</feature>
<gene>
    <name evidence="8" type="ORF">Ocin01_15678</name>
</gene>